<protein>
    <recommendedName>
        <fullName evidence="1">Replication-associated protein ORF2/G2P domain-containing protein</fullName>
    </recommendedName>
</protein>
<evidence type="ECO:0000259" key="1">
    <source>
        <dbReference type="Pfam" id="PF23343"/>
    </source>
</evidence>
<organism evidence="2 3">
    <name type="scientific">candidate division WWE3 bacterium RIFCSPLOWO2_01_FULL_41_18</name>
    <dbReference type="NCBI Taxonomy" id="1802625"/>
    <lineage>
        <taxon>Bacteria</taxon>
        <taxon>Katanobacteria</taxon>
    </lineage>
</organism>
<dbReference type="EMBL" id="MEVI01000003">
    <property type="protein sequence ID" value="OGC54911.1"/>
    <property type="molecule type" value="Genomic_DNA"/>
</dbReference>
<comment type="caution">
    <text evidence="2">The sequence shown here is derived from an EMBL/GenBank/DDBJ whole genome shotgun (WGS) entry which is preliminary data.</text>
</comment>
<reference evidence="2 3" key="1">
    <citation type="journal article" date="2016" name="Nat. Commun.">
        <title>Thousands of microbial genomes shed light on interconnected biogeochemical processes in an aquifer system.</title>
        <authorList>
            <person name="Anantharaman K."/>
            <person name="Brown C.T."/>
            <person name="Hug L.A."/>
            <person name="Sharon I."/>
            <person name="Castelle C.J."/>
            <person name="Probst A.J."/>
            <person name="Thomas B.C."/>
            <person name="Singh A."/>
            <person name="Wilkins M.J."/>
            <person name="Karaoz U."/>
            <person name="Brodie E.L."/>
            <person name="Williams K.H."/>
            <person name="Hubbard S.S."/>
            <person name="Banfield J.F."/>
        </authorList>
    </citation>
    <scope>NUCLEOTIDE SEQUENCE [LARGE SCALE GENOMIC DNA]</scope>
</reference>
<evidence type="ECO:0000313" key="2">
    <source>
        <dbReference type="EMBL" id="OGC54911.1"/>
    </source>
</evidence>
<evidence type="ECO:0000313" key="3">
    <source>
        <dbReference type="Proteomes" id="UP000176504"/>
    </source>
</evidence>
<dbReference type="Pfam" id="PF23343">
    <property type="entry name" value="REP_ORF2-G2P"/>
    <property type="match status" value="1"/>
</dbReference>
<name>A0A1F4VCD1_UNCKA</name>
<feature type="domain" description="Replication-associated protein ORF2/G2P" evidence="1">
    <location>
        <begin position="150"/>
        <end position="245"/>
    </location>
</feature>
<proteinExistence type="predicted"/>
<accession>A0A1F4VCD1</accession>
<dbReference type="Proteomes" id="UP000176504">
    <property type="component" value="Unassembled WGS sequence"/>
</dbReference>
<dbReference type="InterPro" id="IPR056906">
    <property type="entry name" value="ORF2/G2P_dom"/>
</dbReference>
<sequence>MKSPETIDDFIAYLSSPLEAPEINQDLYYKPYHSKTDDLIKEILAKRSDGNRTLSPFSLLDSSVIIPPVIDSFKTAYYLTATTYGDYVDLYIHEKPIIKAKNLQSRRNHGFKQKEKVDRSSDYRRRNSIRALNNIRQLTLANFNNDYVKLLTLTFGDCDFDITNPRICNKLLSKFLQKLRKRYPKFKYLGVIEFQKRGAVHYHVLCDLPFIDKEDLANLWGYGFIDIRKPDFIVGSYLFKYLSKTLYDQKLKGIRVYFHSKNLTKPVLNTGVTAFTIAEKLQTSEIHFANEYTNKYNGDVIKYRQFKILPAPPTNV</sequence>
<gene>
    <name evidence="2" type="ORF">A3A78_02930</name>
</gene>
<dbReference type="AlphaFoldDB" id="A0A1F4VCD1"/>